<dbReference type="GO" id="GO:0004185">
    <property type="term" value="F:serine-type carboxypeptidase activity"/>
    <property type="evidence" value="ECO:0007669"/>
    <property type="project" value="InterPro"/>
</dbReference>
<evidence type="ECO:0000313" key="3">
    <source>
        <dbReference type="Proteomes" id="UP000318050"/>
    </source>
</evidence>
<keyword evidence="2" id="KW-0121">Carboxypeptidase</keyword>
<organism evidence="2 3">
    <name type="scientific">Nitrospirillum amazonense</name>
    <dbReference type="NCBI Taxonomy" id="28077"/>
    <lineage>
        <taxon>Bacteria</taxon>
        <taxon>Pseudomonadati</taxon>
        <taxon>Pseudomonadota</taxon>
        <taxon>Alphaproteobacteria</taxon>
        <taxon>Rhodospirillales</taxon>
        <taxon>Azospirillaceae</taxon>
        <taxon>Nitrospirillum</taxon>
    </lineage>
</organism>
<dbReference type="Pfam" id="PF00450">
    <property type="entry name" value="Peptidase_S10"/>
    <property type="match status" value="1"/>
</dbReference>
<accession>A0A560I1P2</accession>
<evidence type="ECO:0000313" key="2">
    <source>
        <dbReference type="EMBL" id="TWB52837.1"/>
    </source>
</evidence>
<comment type="caution">
    <text evidence="2">The sequence shown here is derived from an EMBL/GenBank/DDBJ whole genome shotgun (WGS) entry which is preliminary data.</text>
</comment>
<feature type="chain" id="PRO_5022134516" evidence="1">
    <location>
        <begin position="30"/>
        <end position="489"/>
    </location>
</feature>
<proteinExistence type="predicted"/>
<dbReference type="EMBL" id="VITT01000017">
    <property type="protein sequence ID" value="TWB52837.1"/>
    <property type="molecule type" value="Genomic_DNA"/>
</dbReference>
<dbReference type="Proteomes" id="UP000318050">
    <property type="component" value="Unassembled WGS sequence"/>
</dbReference>
<keyword evidence="2" id="KW-0378">Hydrolase</keyword>
<dbReference type="SUPFAM" id="SSF53474">
    <property type="entry name" value="alpha/beta-Hydrolases"/>
    <property type="match status" value="1"/>
</dbReference>
<dbReference type="AlphaFoldDB" id="A0A560I1P2"/>
<dbReference type="GO" id="GO:0006508">
    <property type="term" value="P:proteolysis"/>
    <property type="evidence" value="ECO:0007669"/>
    <property type="project" value="InterPro"/>
</dbReference>
<name>A0A560I1P2_9PROT</name>
<dbReference type="InterPro" id="IPR001563">
    <property type="entry name" value="Peptidase_S10"/>
</dbReference>
<dbReference type="Gene3D" id="3.40.50.1820">
    <property type="entry name" value="alpha/beta hydrolase"/>
    <property type="match status" value="1"/>
</dbReference>
<reference evidence="2 3" key="1">
    <citation type="submission" date="2019-06" db="EMBL/GenBank/DDBJ databases">
        <title>Genomic Encyclopedia of Type Strains, Phase IV (KMG-V): Genome sequencing to study the core and pangenomes of soil and plant-associated prokaryotes.</title>
        <authorList>
            <person name="Whitman W."/>
        </authorList>
    </citation>
    <scope>NUCLEOTIDE SEQUENCE [LARGE SCALE GENOMIC DNA]</scope>
    <source>
        <strain evidence="2 3">BR 11140</strain>
    </source>
</reference>
<gene>
    <name evidence="2" type="ORF">FBZ92_11783</name>
</gene>
<dbReference type="PROSITE" id="PS51257">
    <property type="entry name" value="PROKAR_LIPOPROTEIN"/>
    <property type="match status" value="1"/>
</dbReference>
<keyword evidence="1" id="KW-0732">Signal</keyword>
<keyword evidence="2" id="KW-0645">Protease</keyword>
<sequence>MRAAIRNGISAVALALALAGCAAHDPAMAPPLGIAQQITLAGRPLRYLAEAAPLDLTDAQGVVRGHVFYVAYRVPGQGGRPVTFLWNGGPGANSTLLHFEAFGPKRLEGGALVDNAQTLLADSDLVFVDPVGTGFSRPATAQDGPRFYSTLGDQSSITDFVQAWTQRHADARTPIYLIGESFGVWRAAGVAETLEKRGRPVAGVVLISGGIPVGPVLPKELVTALKLPGRAAAAQVHGRLPASLAGTSPSVTADATRAWAEQVYAPALTHLGDLSAPQKAALVQDVAHHMGVDPSLVDRTSLTVSSRQFLNNLLPGRRLDTFDMRISTPLNPGAGQADAEEPGAAVMVRYLRETLGYHTDLPYLGLEKDTDPAAKAVGEQWDYNSGDTSPAAFAAAIAAARAGEGPPGAEPWIRRAMEMDGKLRVFAAAGLYDSLNSCAANEILKAKLEPGLSARLSVNCYGGGHMMYRDAEARVRLSTDLGRFITRQP</sequence>
<feature type="signal peptide" evidence="1">
    <location>
        <begin position="1"/>
        <end position="29"/>
    </location>
</feature>
<evidence type="ECO:0000256" key="1">
    <source>
        <dbReference type="SAM" id="SignalP"/>
    </source>
</evidence>
<protein>
    <submittedName>
        <fullName evidence="2">Carboxypeptidase C (Cathepsin A)</fullName>
    </submittedName>
</protein>
<dbReference type="InterPro" id="IPR029058">
    <property type="entry name" value="AB_hydrolase_fold"/>
</dbReference>